<reference evidence="1" key="1">
    <citation type="journal article" date="2015" name="Nature">
        <title>Complex archaea that bridge the gap between prokaryotes and eukaryotes.</title>
        <authorList>
            <person name="Spang A."/>
            <person name="Saw J.H."/>
            <person name="Jorgensen S.L."/>
            <person name="Zaremba-Niedzwiedzka K."/>
            <person name="Martijn J."/>
            <person name="Lind A.E."/>
            <person name="van Eijk R."/>
            <person name="Schleper C."/>
            <person name="Guy L."/>
            <person name="Ettema T.J."/>
        </authorList>
    </citation>
    <scope>NUCLEOTIDE SEQUENCE</scope>
</reference>
<accession>A0A0F9QGD3</accession>
<dbReference type="EMBL" id="LAZR01001992">
    <property type="protein sequence ID" value="KKN36057.1"/>
    <property type="molecule type" value="Genomic_DNA"/>
</dbReference>
<organism evidence="1">
    <name type="scientific">marine sediment metagenome</name>
    <dbReference type="NCBI Taxonomy" id="412755"/>
    <lineage>
        <taxon>unclassified sequences</taxon>
        <taxon>metagenomes</taxon>
        <taxon>ecological metagenomes</taxon>
    </lineage>
</organism>
<comment type="caution">
    <text evidence="1">The sequence shown here is derived from an EMBL/GenBank/DDBJ whole genome shotgun (WGS) entry which is preliminary data.</text>
</comment>
<protein>
    <recommendedName>
        <fullName evidence="2">SprT-like domain-containing protein</fullName>
    </recommendedName>
</protein>
<evidence type="ECO:0008006" key="2">
    <source>
        <dbReference type="Google" id="ProtNLM"/>
    </source>
</evidence>
<gene>
    <name evidence="1" type="ORF">LCGC14_0777520</name>
</gene>
<evidence type="ECO:0000313" key="1">
    <source>
        <dbReference type="EMBL" id="KKN36057.1"/>
    </source>
</evidence>
<dbReference type="AlphaFoldDB" id="A0A0F9QGD3"/>
<sequence>MEMETPTGPTVAFLNFSENGMGGSAGTYSLGTQRLYVNTNEEIRVRDCKSDEGVLKHEYVHHLLWASGAAFENNINHRSAFFGWCVWRH</sequence>
<name>A0A0F9QGD3_9ZZZZ</name>
<proteinExistence type="predicted"/>